<evidence type="ECO:0000256" key="3">
    <source>
        <dbReference type="ARBA" id="ARBA00022801"/>
    </source>
</evidence>
<dbReference type="InterPro" id="IPR052379">
    <property type="entry name" value="Type_VII_TA_RNase"/>
</dbReference>
<keyword evidence="2" id="KW-0540">Nuclease</keyword>
<keyword evidence="6" id="KW-1185">Reference proteome</keyword>
<dbReference type="Gene3D" id="1.20.120.580">
    <property type="entry name" value="bsu32300-like"/>
    <property type="match status" value="1"/>
</dbReference>
<sequence length="145" mass="16753">MYFVDREKIDGILDFIEKQLSLLETMENWETPIEKAALERICHTIIEGILDVGNAMIDGFIMRDPGSYEDIIDILLDERVISGELSACLKAIIPYRKQLVQEYTDVQHLEIHTAFAKQHPMLKKFAPMVREYLLNELGPVTAFRN</sequence>
<accession>A0ABT9V301</accession>
<comment type="similarity">
    <text evidence="4">Belongs to the HepT RNase toxin family.</text>
</comment>
<reference evidence="5 6" key="1">
    <citation type="submission" date="2023-07" db="EMBL/GenBank/DDBJ databases">
        <title>Genomic Encyclopedia of Type Strains, Phase IV (KMG-IV): sequencing the most valuable type-strain genomes for metagenomic binning, comparative biology and taxonomic classification.</title>
        <authorList>
            <person name="Goeker M."/>
        </authorList>
    </citation>
    <scope>NUCLEOTIDE SEQUENCE [LARGE SCALE GENOMIC DNA]</scope>
    <source>
        <strain evidence="5 6">DSM 23948</strain>
    </source>
</reference>
<evidence type="ECO:0000256" key="4">
    <source>
        <dbReference type="ARBA" id="ARBA00024207"/>
    </source>
</evidence>
<dbReference type="InterPro" id="IPR008201">
    <property type="entry name" value="HepT-like"/>
</dbReference>
<evidence type="ECO:0000256" key="2">
    <source>
        <dbReference type="ARBA" id="ARBA00022722"/>
    </source>
</evidence>
<organism evidence="5 6">
    <name type="scientific">Anoxybacillus andreesenii</name>
    <dbReference type="NCBI Taxonomy" id="1325932"/>
    <lineage>
        <taxon>Bacteria</taxon>
        <taxon>Bacillati</taxon>
        <taxon>Bacillota</taxon>
        <taxon>Bacilli</taxon>
        <taxon>Bacillales</taxon>
        <taxon>Anoxybacillaceae</taxon>
        <taxon>Anoxybacillus</taxon>
    </lineage>
</organism>
<protein>
    <submittedName>
        <fullName evidence="5">Uncharacterized protein YutE (UPF0331/DUF86 family)</fullName>
    </submittedName>
</protein>
<dbReference type="Proteomes" id="UP001231362">
    <property type="component" value="Unassembled WGS sequence"/>
</dbReference>
<dbReference type="PANTHER" id="PTHR33397">
    <property type="entry name" value="UPF0331 PROTEIN YUTE"/>
    <property type="match status" value="1"/>
</dbReference>
<proteinExistence type="inferred from homology"/>
<keyword evidence="1" id="KW-1277">Toxin-antitoxin system</keyword>
<evidence type="ECO:0000313" key="6">
    <source>
        <dbReference type="Proteomes" id="UP001231362"/>
    </source>
</evidence>
<dbReference type="Pfam" id="PF01934">
    <property type="entry name" value="HepT-like"/>
    <property type="match status" value="1"/>
</dbReference>
<dbReference type="PANTHER" id="PTHR33397:SF5">
    <property type="entry name" value="RNASE YUTE-RELATED"/>
    <property type="match status" value="1"/>
</dbReference>
<gene>
    <name evidence="5" type="ORF">J2S07_001616</name>
</gene>
<evidence type="ECO:0000256" key="1">
    <source>
        <dbReference type="ARBA" id="ARBA00022649"/>
    </source>
</evidence>
<dbReference type="InterPro" id="IPR037038">
    <property type="entry name" value="HepT-like_sf"/>
</dbReference>
<name>A0ABT9V301_9BACL</name>
<dbReference type="EMBL" id="JAUSTU010000006">
    <property type="protein sequence ID" value="MDQ0155311.1"/>
    <property type="molecule type" value="Genomic_DNA"/>
</dbReference>
<comment type="caution">
    <text evidence="5">The sequence shown here is derived from an EMBL/GenBank/DDBJ whole genome shotgun (WGS) entry which is preliminary data.</text>
</comment>
<keyword evidence="3" id="KW-0378">Hydrolase</keyword>
<evidence type="ECO:0000313" key="5">
    <source>
        <dbReference type="EMBL" id="MDQ0155311.1"/>
    </source>
</evidence>
<dbReference type="RefSeq" id="WP_307149879.1">
    <property type="nucleotide sequence ID" value="NZ_JAUSTU010000006.1"/>
</dbReference>